<protein>
    <submittedName>
        <fullName evidence="3">Cytochrome B5</fullName>
    </submittedName>
</protein>
<sequence length="78" mass="8194">MTEKTFTKEELAAYDGVDGNKAYVAVDGVVYDVSNVAPWKGGSHHGNKAGTDATEGIGHSPHGKKVLNKLNVVGKLVD</sequence>
<feature type="domain" description="Cytochrome b5 heme-binding" evidence="2">
    <location>
        <begin position="6"/>
        <end position="77"/>
    </location>
</feature>
<accession>A0A9X2JLA5</accession>
<dbReference type="Gene3D" id="3.10.120.10">
    <property type="entry name" value="Cytochrome b5-like heme/steroid binding domain"/>
    <property type="match status" value="1"/>
</dbReference>
<evidence type="ECO:0000259" key="2">
    <source>
        <dbReference type="SMART" id="SM01117"/>
    </source>
</evidence>
<organism evidence="3 4">
    <name type="scientific">Ligilactobacillus ubinensis</name>
    <dbReference type="NCBI Taxonomy" id="2876789"/>
    <lineage>
        <taxon>Bacteria</taxon>
        <taxon>Bacillati</taxon>
        <taxon>Bacillota</taxon>
        <taxon>Bacilli</taxon>
        <taxon>Lactobacillales</taxon>
        <taxon>Lactobacillaceae</taxon>
        <taxon>Ligilactobacillus</taxon>
    </lineage>
</organism>
<dbReference type="AlphaFoldDB" id="A0A9X2JLA5"/>
<feature type="region of interest" description="Disordered" evidence="1">
    <location>
        <begin position="40"/>
        <end position="62"/>
    </location>
</feature>
<evidence type="ECO:0000313" key="4">
    <source>
        <dbReference type="Proteomes" id="UP001139006"/>
    </source>
</evidence>
<dbReference type="RefSeq" id="WP_253360025.1">
    <property type="nucleotide sequence ID" value="NZ_JAIULA010000007.1"/>
</dbReference>
<dbReference type="SMART" id="SM01117">
    <property type="entry name" value="Cyt-b5"/>
    <property type="match status" value="1"/>
</dbReference>
<dbReference type="InterPro" id="IPR001199">
    <property type="entry name" value="Cyt_B5-like_heme/steroid-bd"/>
</dbReference>
<evidence type="ECO:0000313" key="3">
    <source>
        <dbReference type="EMBL" id="MCP0886709.1"/>
    </source>
</evidence>
<proteinExistence type="predicted"/>
<dbReference type="SUPFAM" id="SSF55856">
    <property type="entry name" value="Cytochrome b5-like heme/steroid binding domain"/>
    <property type="match status" value="1"/>
</dbReference>
<keyword evidence="4" id="KW-1185">Reference proteome</keyword>
<dbReference type="Pfam" id="PF00173">
    <property type="entry name" value="Cyt-b5"/>
    <property type="match status" value="1"/>
</dbReference>
<evidence type="ECO:0000256" key="1">
    <source>
        <dbReference type="SAM" id="MobiDB-lite"/>
    </source>
</evidence>
<gene>
    <name evidence="3" type="ORF">LB941_05075</name>
</gene>
<dbReference type="Proteomes" id="UP001139006">
    <property type="component" value="Unassembled WGS sequence"/>
</dbReference>
<comment type="caution">
    <text evidence="3">The sequence shown here is derived from an EMBL/GenBank/DDBJ whole genome shotgun (WGS) entry which is preliminary data.</text>
</comment>
<name>A0A9X2JLA5_9LACO</name>
<reference evidence="3 4" key="1">
    <citation type="journal article" date="2023" name="Int. J. Syst. Evol. Microbiol.">
        <title>Ligilactobacillus ubinensis sp. nov., a novel species isolated from the wild ferment of a durian fruit (Durio zibethinus).</title>
        <authorList>
            <person name="Heng Y.C."/>
            <person name="Menon N."/>
            <person name="Chen B."/>
            <person name="Loo B.Z.L."/>
            <person name="Wong G.W.J."/>
            <person name="Lim A.C.H."/>
            <person name="Silvaraju S."/>
            <person name="Kittelmann S."/>
        </authorList>
    </citation>
    <scope>NUCLEOTIDE SEQUENCE [LARGE SCALE GENOMIC DNA]</scope>
    <source>
        <strain evidence="3 4">WILCCON 0076</strain>
    </source>
</reference>
<dbReference type="InterPro" id="IPR036400">
    <property type="entry name" value="Cyt_B5-like_heme/steroid_sf"/>
</dbReference>
<dbReference type="EMBL" id="JAIULA010000007">
    <property type="protein sequence ID" value="MCP0886709.1"/>
    <property type="molecule type" value="Genomic_DNA"/>
</dbReference>